<evidence type="ECO:0000313" key="1">
    <source>
        <dbReference type="EMBL" id="KEZ39147.1"/>
    </source>
</evidence>
<reference evidence="1 2" key="1">
    <citation type="journal article" date="2014" name="Genome Announc.">
        <title>Draft genome sequence of the pathogenic fungus Scedosporium apiospermum.</title>
        <authorList>
            <person name="Vandeputte P."/>
            <person name="Ghamrawi S."/>
            <person name="Rechenmann M."/>
            <person name="Iltis A."/>
            <person name="Giraud S."/>
            <person name="Fleury M."/>
            <person name="Thornton C."/>
            <person name="Delhaes L."/>
            <person name="Meyer W."/>
            <person name="Papon N."/>
            <person name="Bouchara J.P."/>
        </authorList>
    </citation>
    <scope>NUCLEOTIDE SEQUENCE [LARGE SCALE GENOMIC DNA]</scope>
    <source>
        <strain evidence="1 2">IHEM 14462</strain>
    </source>
</reference>
<dbReference type="RefSeq" id="XP_016638946.1">
    <property type="nucleotide sequence ID" value="XM_016784123.1"/>
</dbReference>
<dbReference type="GeneID" id="27719758"/>
<sequence>MGFSWEVFESSDVFRTLRKLTEQPTEAFTTQDALQHIHHLIVIEVAANRGKPVNGLINGAKPELAGILPDCVADVLVELACRTDPPDQGRLVEFASQLYRQTELDPESGEPLRQDNRKVWSENNSLILSANRTWRDRLGVSDSDWGGVFNIRTYADDVQLSAEKKGRLVNLVAFTAQLTQAAPPELAYGNNPLHWAHIALWSMRAAFEDGIQLHEIVGTTTLQVACLWFTYAVDAVWACVEKELQGGNDFISGPGSQYKGKDWKGFNKERWDIWVHRLEQARRLCNNSDRETINMIEDALNKAETVKREK</sequence>
<evidence type="ECO:0000313" key="2">
    <source>
        <dbReference type="Proteomes" id="UP000028545"/>
    </source>
</evidence>
<keyword evidence="2" id="KW-1185">Reference proteome</keyword>
<dbReference type="AlphaFoldDB" id="A0A084FVN5"/>
<accession>A0A084FVN5</accession>
<gene>
    <name evidence="1" type="ORF">SAPIO_CDS10550</name>
</gene>
<dbReference type="Proteomes" id="UP000028545">
    <property type="component" value="Unassembled WGS sequence"/>
</dbReference>
<dbReference type="VEuPathDB" id="FungiDB:SAPIO_CDS10550"/>
<dbReference type="EMBL" id="JOWA01000165">
    <property type="protein sequence ID" value="KEZ39147.1"/>
    <property type="molecule type" value="Genomic_DNA"/>
</dbReference>
<dbReference type="HOGENOM" id="CLU_035263_1_2_1"/>
<dbReference type="Pfam" id="PF12311">
    <property type="entry name" value="DUF3632"/>
    <property type="match status" value="1"/>
</dbReference>
<dbReference type="PANTHER" id="PTHR38797">
    <property type="entry name" value="NUCLEAR PORE COMPLEX PROTEIN NUP85-RELATED"/>
    <property type="match status" value="1"/>
</dbReference>
<name>A0A084FVN5_PSEDA</name>
<dbReference type="KEGG" id="sapo:SAPIO_CDS10550"/>
<organism evidence="1 2">
    <name type="scientific">Pseudallescheria apiosperma</name>
    <name type="common">Scedosporium apiospermum</name>
    <dbReference type="NCBI Taxonomy" id="563466"/>
    <lineage>
        <taxon>Eukaryota</taxon>
        <taxon>Fungi</taxon>
        <taxon>Dikarya</taxon>
        <taxon>Ascomycota</taxon>
        <taxon>Pezizomycotina</taxon>
        <taxon>Sordariomycetes</taxon>
        <taxon>Hypocreomycetidae</taxon>
        <taxon>Microascales</taxon>
        <taxon>Microascaceae</taxon>
        <taxon>Scedosporium</taxon>
    </lineage>
</organism>
<comment type="caution">
    <text evidence="1">The sequence shown here is derived from an EMBL/GenBank/DDBJ whole genome shotgun (WGS) entry which is preliminary data.</text>
</comment>
<dbReference type="InterPro" id="IPR053204">
    <property type="entry name" value="Oxopyrrolidines_Biosynth-assoc"/>
</dbReference>
<dbReference type="PANTHER" id="PTHR38797:SF6">
    <property type="match status" value="1"/>
</dbReference>
<protein>
    <submittedName>
        <fullName evidence="1">Uncharacterized protein</fullName>
    </submittedName>
</protein>
<dbReference type="InterPro" id="IPR022085">
    <property type="entry name" value="OpdG"/>
</dbReference>
<dbReference type="OrthoDB" id="3350591at2759"/>
<proteinExistence type="predicted"/>